<dbReference type="EMBL" id="FZNQ01000006">
    <property type="protein sequence ID" value="SNR43805.1"/>
    <property type="molecule type" value="Genomic_DNA"/>
</dbReference>
<name>A0A238WB42_HALVU</name>
<keyword evidence="2" id="KW-1185">Reference proteome</keyword>
<organism evidence="1 2">
    <name type="scientific">Halorubrum vacuolatum</name>
    <name type="common">Natronobacterium vacuolatum</name>
    <dbReference type="NCBI Taxonomy" id="63740"/>
    <lineage>
        <taxon>Archaea</taxon>
        <taxon>Methanobacteriati</taxon>
        <taxon>Methanobacteriota</taxon>
        <taxon>Stenosarchaea group</taxon>
        <taxon>Halobacteria</taxon>
        <taxon>Halobacteriales</taxon>
        <taxon>Haloferacaceae</taxon>
        <taxon>Halorubrum</taxon>
    </lineage>
</organism>
<dbReference type="Proteomes" id="UP000198397">
    <property type="component" value="Unassembled WGS sequence"/>
</dbReference>
<proteinExistence type="predicted"/>
<gene>
    <name evidence="1" type="ORF">SAMN06264855_106132</name>
</gene>
<accession>A0A238WB42</accession>
<protein>
    <submittedName>
        <fullName evidence="1">Uncharacterized protein</fullName>
    </submittedName>
</protein>
<dbReference type="AlphaFoldDB" id="A0A238WB42"/>
<sequence>MAEFRRASHEPVNVFEVDGLYLFKYYVQRVRHPANR</sequence>
<evidence type="ECO:0000313" key="2">
    <source>
        <dbReference type="Proteomes" id="UP000198397"/>
    </source>
</evidence>
<reference evidence="1 2" key="1">
    <citation type="submission" date="2017-06" db="EMBL/GenBank/DDBJ databases">
        <authorList>
            <person name="Kim H.J."/>
            <person name="Triplett B.A."/>
        </authorList>
    </citation>
    <scope>NUCLEOTIDE SEQUENCE [LARGE SCALE GENOMIC DNA]</scope>
    <source>
        <strain evidence="1 2">DSM 8800</strain>
    </source>
</reference>
<evidence type="ECO:0000313" key="1">
    <source>
        <dbReference type="EMBL" id="SNR43805.1"/>
    </source>
</evidence>